<evidence type="ECO:0000259" key="7">
    <source>
        <dbReference type="Pfam" id="PF01979"/>
    </source>
</evidence>
<gene>
    <name evidence="6 9" type="primary">ade</name>
    <name evidence="9" type="ORF">EFA69_10095</name>
</gene>
<keyword evidence="3 6" id="KW-0378">Hydrolase</keyword>
<comment type="catalytic activity">
    <reaction evidence="5 6">
        <text>adenine + H2O + H(+) = hypoxanthine + NH4(+)</text>
        <dbReference type="Rhea" id="RHEA:23688"/>
        <dbReference type="ChEBI" id="CHEBI:15377"/>
        <dbReference type="ChEBI" id="CHEBI:15378"/>
        <dbReference type="ChEBI" id="CHEBI:16708"/>
        <dbReference type="ChEBI" id="CHEBI:17368"/>
        <dbReference type="ChEBI" id="CHEBI:28938"/>
        <dbReference type="EC" id="3.5.4.2"/>
    </reaction>
</comment>
<evidence type="ECO:0000256" key="3">
    <source>
        <dbReference type="ARBA" id="ARBA00022801"/>
    </source>
</evidence>
<protein>
    <recommendedName>
        <fullName evidence="2 6">Adenine deaminase</fullName>
        <shortName evidence="6">Adenase</shortName>
        <shortName evidence="6">Adenine aminase</shortName>
        <ecNumber evidence="2 6">3.5.4.2</ecNumber>
    </recommendedName>
</protein>
<dbReference type="CDD" id="cd01295">
    <property type="entry name" value="AdeC"/>
    <property type="match status" value="1"/>
</dbReference>
<dbReference type="SUPFAM" id="SSF51556">
    <property type="entry name" value="Metallo-dependent hydrolases"/>
    <property type="match status" value="1"/>
</dbReference>
<evidence type="ECO:0000313" key="10">
    <source>
        <dbReference type="Proteomes" id="UP000271010"/>
    </source>
</evidence>
<dbReference type="GO" id="GO:0000034">
    <property type="term" value="F:adenine deaminase activity"/>
    <property type="evidence" value="ECO:0007669"/>
    <property type="project" value="UniProtKB-UniRule"/>
</dbReference>
<dbReference type="PANTHER" id="PTHR11113:SF2">
    <property type="entry name" value="ADENINE DEAMINASE"/>
    <property type="match status" value="1"/>
</dbReference>
<evidence type="ECO:0000256" key="4">
    <source>
        <dbReference type="ARBA" id="ARBA00023211"/>
    </source>
</evidence>
<dbReference type="PANTHER" id="PTHR11113">
    <property type="entry name" value="N-ACETYLGLUCOSAMINE-6-PHOSPHATE DEACETYLASE"/>
    <property type="match status" value="1"/>
</dbReference>
<keyword evidence="10" id="KW-1185">Reference proteome</keyword>
<dbReference type="GO" id="GO:0006146">
    <property type="term" value="P:adenine catabolic process"/>
    <property type="evidence" value="ECO:0007669"/>
    <property type="project" value="InterPro"/>
</dbReference>
<name>A0A3M9MXJ2_9BACT</name>
<comment type="cofactor">
    <cofactor evidence="6">
        <name>Mn(2+)</name>
        <dbReference type="ChEBI" id="CHEBI:29035"/>
    </cofactor>
</comment>
<dbReference type="InterPro" id="IPR032466">
    <property type="entry name" value="Metal_Hydrolase"/>
</dbReference>
<dbReference type="InterPro" id="IPR006679">
    <property type="entry name" value="Adenine_deam"/>
</dbReference>
<dbReference type="Pfam" id="PF13382">
    <property type="entry name" value="Adenine_deam_C"/>
    <property type="match status" value="1"/>
</dbReference>
<dbReference type="InterPro" id="IPR011059">
    <property type="entry name" value="Metal-dep_hydrolase_composite"/>
</dbReference>
<dbReference type="AlphaFoldDB" id="A0A3M9MXJ2"/>
<dbReference type="OrthoDB" id="9775607at2"/>
<comment type="caution">
    <text evidence="9">The sequence shown here is derived from an EMBL/GenBank/DDBJ whole genome shotgun (WGS) entry which is preliminary data.</text>
</comment>
<accession>A0A3M9MXJ2</accession>
<dbReference type="Proteomes" id="UP000271010">
    <property type="component" value="Unassembled WGS sequence"/>
</dbReference>
<reference evidence="9 10" key="1">
    <citation type="submission" date="2018-11" db="EMBL/GenBank/DDBJ databases">
        <title>Rufibacter latericius sp. nov., isolated from water in Baiyang Lake.</title>
        <authorList>
            <person name="Yang Y."/>
        </authorList>
    </citation>
    <scope>NUCLEOTIDE SEQUENCE [LARGE SCALE GENOMIC DNA]</scope>
    <source>
        <strain evidence="9 10">MCC P1</strain>
    </source>
</reference>
<dbReference type="EMBL" id="RJJE01000009">
    <property type="protein sequence ID" value="RNI29875.1"/>
    <property type="molecule type" value="Genomic_DNA"/>
</dbReference>
<organism evidence="9 10">
    <name type="scientific">Rufibacter immobilis</name>
    <dbReference type="NCBI Taxonomy" id="1348778"/>
    <lineage>
        <taxon>Bacteria</taxon>
        <taxon>Pseudomonadati</taxon>
        <taxon>Bacteroidota</taxon>
        <taxon>Cytophagia</taxon>
        <taxon>Cytophagales</taxon>
        <taxon>Hymenobacteraceae</taxon>
        <taxon>Rufibacter</taxon>
    </lineage>
</organism>
<dbReference type="Gene3D" id="3.20.20.140">
    <property type="entry name" value="Metal-dependent hydrolases"/>
    <property type="match status" value="1"/>
</dbReference>
<dbReference type="InterPro" id="IPR026912">
    <property type="entry name" value="Adenine_deam_C"/>
</dbReference>
<evidence type="ECO:0000313" key="9">
    <source>
        <dbReference type="EMBL" id="RNI29875.1"/>
    </source>
</evidence>
<dbReference type="EC" id="3.5.4.2" evidence="2 6"/>
<evidence type="ECO:0000256" key="1">
    <source>
        <dbReference type="ARBA" id="ARBA00006773"/>
    </source>
</evidence>
<evidence type="ECO:0000256" key="5">
    <source>
        <dbReference type="ARBA" id="ARBA00047720"/>
    </source>
</evidence>
<evidence type="ECO:0000256" key="2">
    <source>
        <dbReference type="ARBA" id="ARBA00012782"/>
    </source>
</evidence>
<dbReference type="NCBIfam" id="TIGR01178">
    <property type="entry name" value="ade"/>
    <property type="match status" value="1"/>
</dbReference>
<dbReference type="HAMAP" id="MF_01518">
    <property type="entry name" value="Adenine_deamin"/>
    <property type="match status" value="1"/>
</dbReference>
<feature type="domain" description="Adenine deaminase C-terminal" evidence="8">
    <location>
        <begin position="374"/>
        <end position="539"/>
    </location>
</feature>
<comment type="similarity">
    <text evidence="1 6">Belongs to the metallo-dependent hydrolases superfamily. Adenine deaminase family.</text>
</comment>
<proteinExistence type="inferred from homology"/>
<keyword evidence="4 6" id="KW-0464">Manganese</keyword>
<sequence>MATPRFFKVSGNIIDVLRQEIYSGTLEIADGHISRVVREPVAETQYLLPGFIDAHVHVESSMLVPSEFARLAVPHGTVATVSDPHEIGNVLGLKGVEYMLENGRKVPFKFYFGAPSCVPATPFETAGAEITPEDIEELFLKPEVKYLAEMMNWPGVLNQDELVMRKITLAQKFDKQIDGHAPGLRGQEAQAYAAAGMTTDHECFTADEARDKLAACMKILIREGSAAKNFEALIELLAEHPDKIMFCSDDKHPDNLVESHINELVKRALAKGHDLFHVLQAACVNPVQHYRLEVGLLQEKDPADFIVVDNLEDFTVLRTYIDGQLVAENGQSKIAFTPSDVINNFQAEPKTVAQFKLPAQHATKIRVIEPYDGQLITGELFLDPKVEDGNLVSDVAQDVLKMTVVNRYQNTEPAIAFIKNFGLKRGAIASSVGHDSHNIIAVGCDDESLCRAVNLLIAAKGGISAVDGAREEVLPLPVAGIMSGQDGYWVAQQYSQLDRAAKELGSTLTSPFMTLSFMALLVIPALKLSDKGLFDGQHFRFADVTSAEK</sequence>
<dbReference type="RefSeq" id="WP_123132957.1">
    <property type="nucleotide sequence ID" value="NZ_RJJE01000009.1"/>
</dbReference>
<evidence type="ECO:0000259" key="8">
    <source>
        <dbReference type="Pfam" id="PF13382"/>
    </source>
</evidence>
<dbReference type="Gene3D" id="2.30.40.10">
    <property type="entry name" value="Urease, subunit C, domain 1"/>
    <property type="match status" value="1"/>
</dbReference>
<evidence type="ECO:0000256" key="6">
    <source>
        <dbReference type="HAMAP-Rule" id="MF_01518"/>
    </source>
</evidence>
<dbReference type="Pfam" id="PF01979">
    <property type="entry name" value="Amidohydro_1"/>
    <property type="match status" value="1"/>
</dbReference>
<feature type="domain" description="Amidohydrolase-related" evidence="7">
    <location>
        <begin position="46"/>
        <end position="326"/>
    </location>
</feature>
<dbReference type="InterPro" id="IPR006680">
    <property type="entry name" value="Amidohydro-rel"/>
</dbReference>